<dbReference type="EMBL" id="BIFQ01000001">
    <property type="protein sequence ID" value="GCE05619.1"/>
    <property type="molecule type" value="Genomic_DNA"/>
</dbReference>
<proteinExistence type="predicted"/>
<sequence length="81" mass="9060">MLQGPSGKKATILHANVNFCFMRLILSGVTIQVMPTASMFFLVLVQNMVGLADHVLHQHKNNFALRSRAQAFEREGVLNSY</sequence>
<accession>A0A401ZFI9</accession>
<evidence type="ECO:0000313" key="2">
    <source>
        <dbReference type="Proteomes" id="UP000287224"/>
    </source>
</evidence>
<protein>
    <submittedName>
        <fullName evidence="1">Uncharacterized protein</fullName>
    </submittedName>
</protein>
<keyword evidence="2" id="KW-1185">Reference proteome</keyword>
<dbReference type="Proteomes" id="UP000287224">
    <property type="component" value="Unassembled WGS sequence"/>
</dbReference>
<gene>
    <name evidence="1" type="ORF">KDAU_29480</name>
</gene>
<reference evidence="2" key="1">
    <citation type="submission" date="2018-12" db="EMBL/GenBank/DDBJ databases">
        <title>Tengunoibacter tsumagoiensis gen. nov., sp. nov., Dictyobacter kobayashii sp. nov., D. alpinus sp. nov., and D. joshuensis sp. nov. and description of Dictyobacteraceae fam. nov. within the order Ktedonobacterales isolated from Tengu-no-mugimeshi.</title>
        <authorList>
            <person name="Wang C.M."/>
            <person name="Zheng Y."/>
            <person name="Sakai Y."/>
            <person name="Toyoda A."/>
            <person name="Minakuchi Y."/>
            <person name="Abe K."/>
            <person name="Yokota A."/>
            <person name="Yabe S."/>
        </authorList>
    </citation>
    <scope>NUCLEOTIDE SEQUENCE [LARGE SCALE GENOMIC DNA]</scope>
    <source>
        <strain evidence="2">S-27</strain>
    </source>
</reference>
<dbReference type="AlphaFoldDB" id="A0A401ZFI9"/>
<organism evidence="1 2">
    <name type="scientific">Dictyobacter aurantiacus</name>
    <dbReference type="NCBI Taxonomy" id="1936993"/>
    <lineage>
        <taxon>Bacteria</taxon>
        <taxon>Bacillati</taxon>
        <taxon>Chloroflexota</taxon>
        <taxon>Ktedonobacteria</taxon>
        <taxon>Ktedonobacterales</taxon>
        <taxon>Dictyobacteraceae</taxon>
        <taxon>Dictyobacter</taxon>
    </lineage>
</organism>
<evidence type="ECO:0000313" key="1">
    <source>
        <dbReference type="EMBL" id="GCE05619.1"/>
    </source>
</evidence>
<name>A0A401ZFI9_9CHLR</name>
<comment type="caution">
    <text evidence="1">The sequence shown here is derived from an EMBL/GenBank/DDBJ whole genome shotgun (WGS) entry which is preliminary data.</text>
</comment>